<keyword evidence="2" id="KW-1185">Reference proteome</keyword>
<accession>I0IFU4</accession>
<dbReference type="AlphaFoldDB" id="I0IFU4"/>
<dbReference type="KEGG" id="phm:PSMK_19730"/>
<dbReference type="STRING" id="1142394.PSMK_19730"/>
<organism evidence="1 2">
    <name type="scientific">Phycisphaera mikurensis (strain NBRC 102666 / KCTC 22515 / FYK2301M01)</name>
    <dbReference type="NCBI Taxonomy" id="1142394"/>
    <lineage>
        <taxon>Bacteria</taxon>
        <taxon>Pseudomonadati</taxon>
        <taxon>Planctomycetota</taxon>
        <taxon>Phycisphaerae</taxon>
        <taxon>Phycisphaerales</taxon>
        <taxon>Phycisphaeraceae</taxon>
        <taxon>Phycisphaera</taxon>
    </lineage>
</organism>
<dbReference type="OrthoDB" id="285317at2"/>
<evidence type="ECO:0000313" key="1">
    <source>
        <dbReference type="EMBL" id="BAM04132.1"/>
    </source>
</evidence>
<dbReference type="EMBL" id="AP012338">
    <property type="protein sequence ID" value="BAM04132.1"/>
    <property type="molecule type" value="Genomic_DNA"/>
</dbReference>
<reference evidence="1 2" key="1">
    <citation type="submission" date="2012-02" db="EMBL/GenBank/DDBJ databases">
        <title>Complete genome sequence of Phycisphaera mikurensis NBRC 102666.</title>
        <authorList>
            <person name="Ankai A."/>
            <person name="Hosoyama A."/>
            <person name="Terui Y."/>
            <person name="Sekine M."/>
            <person name="Fukai R."/>
            <person name="Kato Y."/>
            <person name="Nakamura S."/>
            <person name="Yamada-Narita S."/>
            <person name="Kawakoshi A."/>
            <person name="Fukunaga Y."/>
            <person name="Yamazaki S."/>
            <person name="Fujita N."/>
        </authorList>
    </citation>
    <scope>NUCLEOTIDE SEQUENCE [LARGE SCALE GENOMIC DNA]</scope>
    <source>
        <strain evidence="2">NBRC 102666 / KCTC 22515 / FYK2301M01</strain>
    </source>
</reference>
<gene>
    <name evidence="1" type="ordered locus">PSMK_19730</name>
</gene>
<dbReference type="Proteomes" id="UP000007881">
    <property type="component" value="Chromosome"/>
</dbReference>
<proteinExistence type="predicted"/>
<dbReference type="RefSeq" id="WP_014437350.1">
    <property type="nucleotide sequence ID" value="NC_017080.1"/>
</dbReference>
<evidence type="ECO:0000313" key="2">
    <source>
        <dbReference type="Proteomes" id="UP000007881"/>
    </source>
</evidence>
<dbReference type="HOGENOM" id="CLU_2754380_0_0_0"/>
<name>I0IFU4_PHYMF</name>
<sequence length="70" mass="7685">MSLQAGAGGLEEARKVLLARWRQVREGWDDEVARRFGDDVIEPLLQDLGRAAEAMTAAATEEAQARRDCG</sequence>
<protein>
    <submittedName>
        <fullName evidence="1">Uncharacterized protein</fullName>
    </submittedName>
</protein>